<dbReference type="EMBL" id="PPTA01000015">
    <property type="protein sequence ID" value="TFA99129.1"/>
    <property type="molecule type" value="Genomic_DNA"/>
</dbReference>
<keyword evidence="3" id="KW-1185">Reference proteome</keyword>
<dbReference type="PROSITE" id="PS50280">
    <property type="entry name" value="SET"/>
    <property type="match status" value="1"/>
</dbReference>
<dbReference type="GeneID" id="300580464"/>
<evidence type="ECO:0000313" key="2">
    <source>
        <dbReference type="EMBL" id="TFA99129.1"/>
    </source>
</evidence>
<feature type="domain" description="SET" evidence="1">
    <location>
        <begin position="1"/>
        <end position="50"/>
    </location>
</feature>
<comment type="caution">
    <text evidence="2">The sequence shown here is derived from an EMBL/GenBank/DDBJ whole genome shotgun (WGS) entry which is preliminary data.</text>
</comment>
<feature type="non-terminal residue" evidence="2">
    <location>
        <position position="1"/>
    </location>
</feature>
<dbReference type="RefSeq" id="XP_073555331.1">
    <property type="nucleotide sequence ID" value="XM_073706014.1"/>
</dbReference>
<dbReference type="SUPFAM" id="SSF82199">
    <property type="entry name" value="SET domain"/>
    <property type="match status" value="1"/>
</dbReference>
<dbReference type="Proteomes" id="UP001642720">
    <property type="component" value="Unassembled WGS sequence"/>
</dbReference>
<dbReference type="Gene3D" id="2.170.270.10">
    <property type="entry name" value="SET domain"/>
    <property type="match status" value="1"/>
</dbReference>
<dbReference type="Pfam" id="PF00856">
    <property type="entry name" value="SET"/>
    <property type="match status" value="1"/>
</dbReference>
<dbReference type="InterPro" id="IPR001214">
    <property type="entry name" value="SET_dom"/>
</dbReference>
<evidence type="ECO:0000259" key="1">
    <source>
        <dbReference type="PROSITE" id="PS50280"/>
    </source>
</evidence>
<organism evidence="2 3">
    <name type="scientific">Trichoderma ghanense</name>
    <dbReference type="NCBI Taxonomy" id="65468"/>
    <lineage>
        <taxon>Eukaryota</taxon>
        <taxon>Fungi</taxon>
        <taxon>Dikarya</taxon>
        <taxon>Ascomycota</taxon>
        <taxon>Pezizomycotina</taxon>
        <taxon>Sordariomycetes</taxon>
        <taxon>Hypocreomycetidae</taxon>
        <taxon>Hypocreales</taxon>
        <taxon>Hypocreaceae</taxon>
        <taxon>Trichoderma</taxon>
    </lineage>
</organism>
<proteinExistence type="predicted"/>
<gene>
    <name evidence="2" type="ORF">CCMA1212_008911</name>
</gene>
<name>A0ABY2GV00_9HYPO</name>
<evidence type="ECO:0000313" key="3">
    <source>
        <dbReference type="Proteomes" id="UP001642720"/>
    </source>
</evidence>
<reference evidence="2 3" key="1">
    <citation type="submission" date="2018-01" db="EMBL/GenBank/DDBJ databases">
        <title>Genome characterization of the sugarcane-associated fungus Trichoderma ghanense CCMA-1212 and their application in lignocelulose bioconversion.</title>
        <authorList>
            <person name="Steindorff A.S."/>
            <person name="Mendes T.D."/>
            <person name="Vilela E.S.D."/>
            <person name="Rodrigues D.S."/>
            <person name="Formighieri E.F."/>
            <person name="Melo I.S."/>
            <person name="Favaro L.C.L."/>
        </authorList>
    </citation>
    <scope>NUCLEOTIDE SEQUENCE [LARGE SCALE GENOMIC DNA]</scope>
    <source>
        <strain evidence="2 3">CCMA-1212</strain>
    </source>
</reference>
<sequence>AELFPIAARFNHACFTVNNIEYRFHEEKHALKIVVRRDIAAGRELKISYGKSEARALVFVLKVSCGCGGCKGLSERDIEVQTCLEGHVHPLDPVRERAHVVQ</sequence>
<protein>
    <recommendedName>
        <fullName evidence="1">SET domain-containing protein</fullName>
    </recommendedName>
</protein>
<dbReference type="InterPro" id="IPR046341">
    <property type="entry name" value="SET_dom_sf"/>
</dbReference>
<accession>A0ABY2GV00</accession>